<dbReference type="AlphaFoldDB" id="A0A8S4RGD1"/>
<comment type="caution">
    <text evidence="2">The sequence shown here is derived from an EMBL/GenBank/DDBJ whole genome shotgun (WGS) entry which is preliminary data.</text>
</comment>
<name>A0A8S4RGD1_9NEOP</name>
<organism evidence="2 3">
    <name type="scientific">Pararge aegeria aegeria</name>
    <dbReference type="NCBI Taxonomy" id="348720"/>
    <lineage>
        <taxon>Eukaryota</taxon>
        <taxon>Metazoa</taxon>
        <taxon>Ecdysozoa</taxon>
        <taxon>Arthropoda</taxon>
        <taxon>Hexapoda</taxon>
        <taxon>Insecta</taxon>
        <taxon>Pterygota</taxon>
        <taxon>Neoptera</taxon>
        <taxon>Endopterygota</taxon>
        <taxon>Lepidoptera</taxon>
        <taxon>Glossata</taxon>
        <taxon>Ditrysia</taxon>
        <taxon>Papilionoidea</taxon>
        <taxon>Nymphalidae</taxon>
        <taxon>Satyrinae</taxon>
        <taxon>Satyrini</taxon>
        <taxon>Parargina</taxon>
        <taxon>Pararge</taxon>
    </lineage>
</organism>
<feature type="compositionally biased region" description="Polar residues" evidence="1">
    <location>
        <begin position="1"/>
        <end position="10"/>
    </location>
</feature>
<reference evidence="2" key="1">
    <citation type="submission" date="2022-03" db="EMBL/GenBank/DDBJ databases">
        <authorList>
            <person name="Lindestad O."/>
        </authorList>
    </citation>
    <scope>NUCLEOTIDE SEQUENCE</scope>
</reference>
<evidence type="ECO:0000256" key="1">
    <source>
        <dbReference type="SAM" id="MobiDB-lite"/>
    </source>
</evidence>
<proteinExistence type="predicted"/>
<sequence length="68" mass="7819">MGGAHSSENLWTLRPQGVGVATSHRQTQCWSTPNQVDRRHQASRWEPLDTRGPESWSLERFDSDDEKI</sequence>
<feature type="compositionally biased region" description="Polar residues" evidence="1">
    <location>
        <begin position="23"/>
        <end position="35"/>
    </location>
</feature>
<evidence type="ECO:0000313" key="3">
    <source>
        <dbReference type="Proteomes" id="UP000838756"/>
    </source>
</evidence>
<gene>
    <name evidence="2" type="primary">jg16172</name>
    <name evidence="2" type="ORF">PAEG_LOCUS12856</name>
</gene>
<feature type="region of interest" description="Disordered" evidence="1">
    <location>
        <begin position="1"/>
        <end position="68"/>
    </location>
</feature>
<keyword evidence="3" id="KW-1185">Reference proteome</keyword>
<dbReference type="Proteomes" id="UP000838756">
    <property type="component" value="Unassembled WGS sequence"/>
</dbReference>
<evidence type="ECO:0000313" key="2">
    <source>
        <dbReference type="EMBL" id="CAH2235184.1"/>
    </source>
</evidence>
<protein>
    <submittedName>
        <fullName evidence="2">Jg16172 protein</fullName>
    </submittedName>
</protein>
<accession>A0A8S4RGD1</accession>
<feature type="compositionally biased region" description="Basic and acidic residues" evidence="1">
    <location>
        <begin position="46"/>
        <end position="68"/>
    </location>
</feature>
<dbReference type="EMBL" id="CAKXAJ010025113">
    <property type="protein sequence ID" value="CAH2235184.1"/>
    <property type="molecule type" value="Genomic_DNA"/>
</dbReference>